<reference evidence="4" key="1">
    <citation type="submission" date="2025-08" db="UniProtKB">
        <authorList>
            <consortium name="Ensembl"/>
        </authorList>
    </citation>
    <scope>IDENTIFICATION</scope>
</reference>
<gene>
    <name evidence="4" type="primary">LOC113448417</name>
</gene>
<evidence type="ECO:0000256" key="2">
    <source>
        <dbReference type="SAM" id="MobiDB-lite"/>
    </source>
</evidence>
<feature type="compositionally biased region" description="Low complexity" evidence="2">
    <location>
        <begin position="343"/>
        <end position="360"/>
    </location>
</feature>
<feature type="compositionally biased region" description="Polar residues" evidence="2">
    <location>
        <begin position="445"/>
        <end position="459"/>
    </location>
</feature>
<feature type="compositionally biased region" description="Acidic residues" evidence="2">
    <location>
        <begin position="463"/>
        <end position="472"/>
    </location>
</feature>
<sequence length="930" mass="103079">MSLSVRPQRRSLVVKINRSQSFAGVNSSQDKPFRNFPAFSTPTVSRKSGSRVSRMFSMSHKSPPPKVPQPERLDEVYEALKKGLSAYLEVHQQELEKLSTQIRESKRNSRLVSDLLTLVLHGAHNMVKAYTAGSPGSKEARESLAEAGKGYKEYTENMCLLESELESQLGEFHIKMKGLAGFARLCAGDQYEIFMRYGRQRWKLRGRIEANSKQVWDSEEMIFLPLITEFLSIKVTELKSLASHVVVGNVSCETKDLFAALPQVVAVDINDLGTIKLSLEVNWNPFDKEDQPSSASTVNKTSTVNKRFSTYNQSPPDTPSMREQAFYNMLRQQEELENGAAWSISSESSDDSSSPQLSGSARHSLPRPIVQPAVQATAPAIEIAFTHPEEKEPAIREEASMANGHVPYARTLSQISEASVDMPIAEERECPVPKEPGPWAVPPLETNSSPPSVGSQLDTQIREDEEQEDEPDGATPVGEESGDPPGPAPEVQQPRSSLALPSALGQPKPVDSGLEEAIHTLASALDDYRGQFPELQVLEQELKHLEEILLQKQGLCLSRASSTSLTVEHALESFSFLNASESEDSEGDDDNSEGSLEPMTTGNEFLDRALVLHLNHCNRLLLKLGNFGPLRCQEMYALDRLGRDVQVLEMASRLIVDRAGMASSAEEVVQFSKRKEGVFAFWDRGVAVPNVYTCSVEKFMQNFKAEYAARINDRQQGLADSVCVKLVEELLGHRLPRRQGSCQAEQVTLFQYWSHFEVLPAVTLDSYIMELAEEVLLAQNLNSDDQDVVLKALKRVPESRLRKDGLKALSLLLVEGNPKVIGAVTAQLRNLSENPSFRERALICFLEQLEDEETQTRVAACAALGCLKAKESIEQLVYLCQTDKEAVRDAAKQSLLMCGDDGKSAHRRLEESLDNLPRIFAPGSMASTAF</sequence>
<feature type="region of interest" description="Disordered" evidence="2">
    <location>
        <begin position="340"/>
        <end position="366"/>
    </location>
</feature>
<feature type="domain" description="FAM65 N-terminal" evidence="3">
    <location>
        <begin position="120"/>
        <end position="332"/>
    </location>
</feature>
<dbReference type="InterPro" id="IPR031780">
    <property type="entry name" value="FAM65_N"/>
</dbReference>
<feature type="domain" description="FAM65 N-terminal" evidence="3">
    <location>
        <begin position="16"/>
        <end position="112"/>
    </location>
</feature>
<dbReference type="AlphaFoldDB" id="A0A670YPR2"/>
<evidence type="ECO:0000313" key="4">
    <source>
        <dbReference type="Ensembl" id="ENSPTXP00000011558.1"/>
    </source>
</evidence>
<reference evidence="4" key="2">
    <citation type="submission" date="2025-09" db="UniProtKB">
        <authorList>
            <consortium name="Ensembl"/>
        </authorList>
    </citation>
    <scope>IDENTIFICATION</scope>
</reference>
<protein>
    <recommendedName>
        <fullName evidence="3">FAM65 N-terminal domain-containing protein</fullName>
    </recommendedName>
</protein>
<organism evidence="4 5">
    <name type="scientific">Pseudonaja textilis</name>
    <name type="common">Eastern brown snake</name>
    <dbReference type="NCBI Taxonomy" id="8673"/>
    <lineage>
        <taxon>Eukaryota</taxon>
        <taxon>Metazoa</taxon>
        <taxon>Chordata</taxon>
        <taxon>Craniata</taxon>
        <taxon>Vertebrata</taxon>
        <taxon>Euteleostomi</taxon>
        <taxon>Lepidosauria</taxon>
        <taxon>Squamata</taxon>
        <taxon>Bifurcata</taxon>
        <taxon>Unidentata</taxon>
        <taxon>Episquamata</taxon>
        <taxon>Toxicofera</taxon>
        <taxon>Serpentes</taxon>
        <taxon>Colubroidea</taxon>
        <taxon>Elapidae</taxon>
        <taxon>Hydrophiinae</taxon>
        <taxon>Pseudonaja</taxon>
    </lineage>
</organism>
<dbReference type="InterPro" id="IPR016024">
    <property type="entry name" value="ARM-type_fold"/>
</dbReference>
<dbReference type="SUPFAM" id="SSF48371">
    <property type="entry name" value="ARM repeat"/>
    <property type="match status" value="1"/>
</dbReference>
<feature type="region of interest" description="Disordered" evidence="2">
    <location>
        <begin position="578"/>
        <end position="599"/>
    </location>
</feature>
<feature type="region of interest" description="Disordered" evidence="2">
    <location>
        <begin position="24"/>
        <end position="70"/>
    </location>
</feature>
<feature type="region of interest" description="Disordered" evidence="2">
    <location>
        <begin position="288"/>
        <end position="321"/>
    </location>
</feature>
<comment type="similarity">
    <text evidence="1">Belongs to the RIPOR family.</text>
</comment>
<dbReference type="Ensembl" id="ENSPTXT00000011933.1">
    <property type="protein sequence ID" value="ENSPTXP00000011558.1"/>
    <property type="gene ID" value="ENSPTXG00000008116.1"/>
</dbReference>
<feature type="compositionally biased region" description="Polar residues" evidence="2">
    <location>
        <begin position="292"/>
        <end position="315"/>
    </location>
</feature>
<dbReference type="GeneTree" id="ENSGT00940000153717"/>
<dbReference type="Gene3D" id="1.25.10.10">
    <property type="entry name" value="Leucine-rich Repeat Variant"/>
    <property type="match status" value="1"/>
</dbReference>
<feature type="region of interest" description="Disordered" evidence="2">
    <location>
        <begin position="429"/>
        <end position="511"/>
    </location>
</feature>
<evidence type="ECO:0000256" key="1">
    <source>
        <dbReference type="ARBA" id="ARBA00005744"/>
    </source>
</evidence>
<feature type="compositionally biased region" description="Acidic residues" evidence="2">
    <location>
        <begin position="581"/>
        <end position="592"/>
    </location>
</feature>
<evidence type="ECO:0000313" key="5">
    <source>
        <dbReference type="Proteomes" id="UP000472273"/>
    </source>
</evidence>
<accession>A0A670YPR2</accession>
<name>A0A670YPR2_PSETE</name>
<dbReference type="Pfam" id="PF15903">
    <property type="entry name" value="PL48"/>
    <property type="match status" value="2"/>
</dbReference>
<dbReference type="GO" id="GO:0005737">
    <property type="term" value="C:cytoplasm"/>
    <property type="evidence" value="ECO:0007669"/>
    <property type="project" value="TreeGrafter"/>
</dbReference>
<keyword evidence="5" id="KW-1185">Reference proteome</keyword>
<evidence type="ECO:0000259" key="3">
    <source>
        <dbReference type="Pfam" id="PF15903"/>
    </source>
</evidence>
<dbReference type="PANTHER" id="PTHR15829">
    <property type="entry name" value="PROTEIN KINASE PKN/PRK1, EFFECTOR"/>
    <property type="match status" value="1"/>
</dbReference>
<dbReference type="InterPro" id="IPR011989">
    <property type="entry name" value="ARM-like"/>
</dbReference>
<dbReference type="InterPro" id="IPR026136">
    <property type="entry name" value="RIPOR3"/>
</dbReference>
<dbReference type="Proteomes" id="UP000472273">
    <property type="component" value="Unplaced"/>
</dbReference>
<proteinExistence type="inferred from homology"/>
<feature type="compositionally biased region" description="Polar residues" evidence="2">
    <location>
        <begin position="38"/>
        <end position="51"/>
    </location>
</feature>
<dbReference type="PANTHER" id="PTHR15829:SF1">
    <property type="entry name" value="RHO FAMILY-INTERACTING CELL POLARIZATION REGULATOR 1"/>
    <property type="match status" value="1"/>
</dbReference>